<proteinExistence type="predicted"/>
<evidence type="ECO:0000256" key="1">
    <source>
        <dbReference type="SAM" id="Phobius"/>
    </source>
</evidence>
<dbReference type="OrthoDB" id="1447544at2"/>
<dbReference type="HOGENOM" id="CLU_132169_1_1_0"/>
<dbReference type="Proteomes" id="UP000000496">
    <property type="component" value="Chromosome gsn.131"/>
</dbReference>
<dbReference type="EMBL" id="FR872582">
    <property type="protein sequence ID" value="CCB87984.1"/>
    <property type="molecule type" value="Genomic_DNA"/>
</dbReference>
<reference key="1">
    <citation type="journal article" date="2011" name="Mol. Biol. Evol.">
        <title>Unity in variety -- the pan-genome of the Chlamydiae.</title>
        <authorList>
            <person name="Collingro A."/>
            <person name="Tischler P."/>
            <person name="Weinmaier T."/>
            <person name="Penz T."/>
            <person name="Heinz E."/>
            <person name="Brunham R.C."/>
            <person name="Read T.D."/>
            <person name="Bavoil P.M."/>
            <person name="Sachse K."/>
            <person name="Kahane S."/>
            <person name="Friedman M.G."/>
            <person name="Rattei T."/>
            <person name="Myers G.S.A."/>
            <person name="Horn M."/>
        </authorList>
    </citation>
    <scope>NUCLEOTIDE SEQUENCE</scope>
    <source>
        <strain>Z</strain>
    </source>
</reference>
<protein>
    <submittedName>
        <fullName evidence="2">Uncharacterized protein</fullName>
    </submittedName>
</protein>
<feature type="transmembrane region" description="Helical" evidence="1">
    <location>
        <begin position="104"/>
        <end position="123"/>
    </location>
</feature>
<dbReference type="KEGG" id="sng:SNE_A01060"/>
<keyword evidence="3" id="KW-1185">Reference proteome</keyword>
<gene>
    <name evidence="2" type="ordered locus">SNE_A01060</name>
</gene>
<keyword evidence="1" id="KW-1133">Transmembrane helix</keyword>
<keyword evidence="1" id="KW-0812">Transmembrane</keyword>
<name>F8L4K6_SIMNZ</name>
<reference evidence="2 3" key="2">
    <citation type="journal article" date="2011" name="Mol. Biol. Evol.">
        <title>Unity in variety--the pan-genome of the Chlamydiae.</title>
        <authorList>
            <person name="Collingro A."/>
            <person name="Tischler P."/>
            <person name="Weinmaier T."/>
            <person name="Penz T."/>
            <person name="Heinz E."/>
            <person name="Brunham R.C."/>
            <person name="Read T.D."/>
            <person name="Bavoil P.M."/>
            <person name="Sachse K."/>
            <person name="Kahane S."/>
            <person name="Friedman M.G."/>
            <person name="Rattei T."/>
            <person name="Myers G.S."/>
            <person name="Horn M."/>
        </authorList>
    </citation>
    <scope>NUCLEOTIDE SEQUENCE [LARGE SCALE GENOMIC DNA]</scope>
    <source>
        <strain evidence="3">ATCC VR-1471 / Z</strain>
    </source>
</reference>
<dbReference type="STRING" id="331113.SNE_A01060"/>
<sequence>MATPVGLAAIFGPVLLIIGVWMLLYQENVKKVSESIKKNPAVMYLGGVINLIIGLTVINISPEWDLGLTVLVTIFGWFCFLRGLVIFFLPNLMTKISKAQTNTFLFFGLLSVVWGLALCWLAYI</sequence>
<feature type="transmembrane region" description="Helical" evidence="1">
    <location>
        <begin position="6"/>
        <end position="25"/>
    </location>
</feature>
<feature type="transmembrane region" description="Helical" evidence="1">
    <location>
        <begin position="41"/>
        <end position="60"/>
    </location>
</feature>
<keyword evidence="1" id="KW-0472">Membrane</keyword>
<accession>F8L4K6</accession>
<dbReference type="RefSeq" id="WP_013942451.1">
    <property type="nucleotide sequence ID" value="NC_015713.1"/>
</dbReference>
<evidence type="ECO:0000313" key="3">
    <source>
        <dbReference type="Proteomes" id="UP000000496"/>
    </source>
</evidence>
<feature type="transmembrane region" description="Helical" evidence="1">
    <location>
        <begin position="66"/>
        <end position="92"/>
    </location>
</feature>
<organism evidence="2 3">
    <name type="scientific">Simkania negevensis (strain ATCC VR-1471 / DSM 27360 / Z)</name>
    <dbReference type="NCBI Taxonomy" id="331113"/>
    <lineage>
        <taxon>Bacteria</taxon>
        <taxon>Pseudomonadati</taxon>
        <taxon>Chlamydiota</taxon>
        <taxon>Chlamydiia</taxon>
        <taxon>Parachlamydiales</taxon>
        <taxon>Simkaniaceae</taxon>
        <taxon>Simkania</taxon>
    </lineage>
</organism>
<evidence type="ECO:0000313" key="2">
    <source>
        <dbReference type="EMBL" id="CCB87984.1"/>
    </source>
</evidence>
<dbReference type="AlphaFoldDB" id="F8L4K6"/>